<keyword evidence="1" id="KW-0812">Transmembrane</keyword>
<feature type="transmembrane region" description="Helical" evidence="1">
    <location>
        <begin position="172"/>
        <end position="196"/>
    </location>
</feature>
<feature type="transmembrane region" description="Helical" evidence="1">
    <location>
        <begin position="119"/>
        <end position="146"/>
    </location>
</feature>
<comment type="caution">
    <text evidence="3">The sequence shown here is derived from an EMBL/GenBank/DDBJ whole genome shotgun (WGS) entry which is preliminary data.</text>
</comment>
<keyword evidence="4" id="KW-1185">Reference proteome</keyword>
<keyword evidence="2" id="KW-0732">Signal</keyword>
<keyword evidence="1" id="KW-1133">Transmembrane helix</keyword>
<evidence type="ECO:0000313" key="3">
    <source>
        <dbReference type="EMBL" id="EAU85143.1"/>
    </source>
</evidence>
<dbReference type="Proteomes" id="UP000001861">
    <property type="component" value="Unassembled WGS sequence"/>
</dbReference>
<name>A8NVJ9_COPC7</name>
<accession>A8NVJ9</accession>
<dbReference type="RefSeq" id="XP_001836731.1">
    <property type="nucleotide sequence ID" value="XM_001836679.1"/>
</dbReference>
<dbReference type="OrthoDB" id="3346544at2759"/>
<dbReference type="AlphaFoldDB" id="A8NVJ9"/>
<organism evidence="3 4">
    <name type="scientific">Coprinopsis cinerea (strain Okayama-7 / 130 / ATCC MYA-4618 / FGSC 9003)</name>
    <name type="common">Inky cap fungus</name>
    <name type="synonym">Hormographiella aspergillata</name>
    <dbReference type="NCBI Taxonomy" id="240176"/>
    <lineage>
        <taxon>Eukaryota</taxon>
        <taxon>Fungi</taxon>
        <taxon>Dikarya</taxon>
        <taxon>Basidiomycota</taxon>
        <taxon>Agaricomycotina</taxon>
        <taxon>Agaricomycetes</taxon>
        <taxon>Agaricomycetidae</taxon>
        <taxon>Agaricales</taxon>
        <taxon>Agaricineae</taxon>
        <taxon>Psathyrellaceae</taxon>
        <taxon>Coprinopsis</taxon>
    </lineage>
</organism>
<gene>
    <name evidence="3" type="ORF">CC1G_08116</name>
</gene>
<dbReference type="VEuPathDB" id="FungiDB:CC1G_08116"/>
<reference evidence="3 4" key="1">
    <citation type="journal article" date="2010" name="Proc. Natl. Acad. Sci. U.S.A.">
        <title>Insights into evolution of multicellular fungi from the assembled chromosomes of the mushroom Coprinopsis cinerea (Coprinus cinereus).</title>
        <authorList>
            <person name="Stajich J.E."/>
            <person name="Wilke S.K."/>
            <person name="Ahren D."/>
            <person name="Au C.H."/>
            <person name="Birren B.W."/>
            <person name="Borodovsky M."/>
            <person name="Burns C."/>
            <person name="Canback B."/>
            <person name="Casselton L.A."/>
            <person name="Cheng C.K."/>
            <person name="Deng J."/>
            <person name="Dietrich F.S."/>
            <person name="Fargo D.C."/>
            <person name="Farman M.L."/>
            <person name="Gathman A.C."/>
            <person name="Goldberg J."/>
            <person name="Guigo R."/>
            <person name="Hoegger P.J."/>
            <person name="Hooker J.B."/>
            <person name="Huggins A."/>
            <person name="James T.Y."/>
            <person name="Kamada T."/>
            <person name="Kilaru S."/>
            <person name="Kodira C."/>
            <person name="Kues U."/>
            <person name="Kupfer D."/>
            <person name="Kwan H.S."/>
            <person name="Lomsadze A."/>
            <person name="Li W."/>
            <person name="Lilly W.W."/>
            <person name="Ma L.J."/>
            <person name="Mackey A.J."/>
            <person name="Manning G."/>
            <person name="Martin F."/>
            <person name="Muraguchi H."/>
            <person name="Natvig D.O."/>
            <person name="Palmerini H."/>
            <person name="Ramesh M.A."/>
            <person name="Rehmeyer C.J."/>
            <person name="Roe B.A."/>
            <person name="Shenoy N."/>
            <person name="Stanke M."/>
            <person name="Ter-Hovhannisyan V."/>
            <person name="Tunlid A."/>
            <person name="Velagapudi R."/>
            <person name="Vision T.J."/>
            <person name="Zeng Q."/>
            <person name="Zolan M.E."/>
            <person name="Pukkila P.J."/>
        </authorList>
    </citation>
    <scope>NUCLEOTIDE SEQUENCE [LARGE SCALE GENOMIC DNA]</scope>
    <source>
        <strain evidence="4">Okayama-7 / 130 / ATCC MYA-4618 / FGSC 9003</strain>
    </source>
</reference>
<feature type="signal peptide" evidence="2">
    <location>
        <begin position="1"/>
        <end position="19"/>
    </location>
</feature>
<dbReference type="STRING" id="240176.A8NVJ9"/>
<dbReference type="EMBL" id="AACS02000004">
    <property type="protein sequence ID" value="EAU85143.1"/>
    <property type="molecule type" value="Genomic_DNA"/>
</dbReference>
<dbReference type="OMA" id="RVTMARI"/>
<dbReference type="GeneID" id="6013283"/>
<dbReference type="KEGG" id="cci:CC1G_08116"/>
<proteinExistence type="predicted"/>
<dbReference type="InParanoid" id="A8NVJ9"/>
<evidence type="ECO:0000256" key="2">
    <source>
        <dbReference type="SAM" id="SignalP"/>
    </source>
</evidence>
<evidence type="ECO:0000313" key="4">
    <source>
        <dbReference type="Proteomes" id="UP000001861"/>
    </source>
</evidence>
<feature type="chain" id="PRO_5002727502" evidence="2">
    <location>
        <begin position="20"/>
        <end position="304"/>
    </location>
</feature>
<feature type="transmembrane region" description="Helical" evidence="1">
    <location>
        <begin position="202"/>
        <end position="220"/>
    </location>
</feature>
<evidence type="ECO:0000256" key="1">
    <source>
        <dbReference type="SAM" id="Phobius"/>
    </source>
</evidence>
<feature type="transmembrane region" description="Helical" evidence="1">
    <location>
        <begin position="88"/>
        <end position="107"/>
    </location>
</feature>
<sequence length="304" mass="33745">MPGAAGFMFVFATMEVVLTVRFGLQTVESTAGDLAPEQLAKIKATQEITNVLRPSCYLGQTIVGDAILLYRLWVVYNSNWRIAIFPTTMWLAFIVCGIMTICGQAIARNCPTAWIVGQLFNIGVTLLSLTLIMNVLTTGLIAYRIWTVYQKTSRNASLSLFKVDHPTPLGRILIVFIQSGLLYTTSVVVFFVLFVANHPAQVVMLNAIVQIIGITFNILIMNTDSSVSDGCSSTTGTRWSRHQIQFRHPTTEASIISLSLREDAYRNSDLMERGEKGSVTTMHMDSSMSFNNENLAIRWDSPTL</sequence>
<keyword evidence="1" id="KW-0472">Membrane</keyword>
<protein>
    <submittedName>
        <fullName evidence="3">Uncharacterized protein</fullName>
    </submittedName>
</protein>